<evidence type="ECO:0000256" key="4">
    <source>
        <dbReference type="SAM" id="MobiDB-lite"/>
    </source>
</evidence>
<dbReference type="GO" id="GO:0009279">
    <property type="term" value="C:cell outer membrane"/>
    <property type="evidence" value="ECO:0007669"/>
    <property type="project" value="TreeGrafter"/>
</dbReference>
<dbReference type="EMBL" id="JADOES010000036">
    <property type="protein sequence ID" value="MBT9316974.1"/>
    <property type="molecule type" value="Genomic_DNA"/>
</dbReference>
<keyword evidence="1" id="KW-0677">Repeat</keyword>
<dbReference type="SMART" id="SM00028">
    <property type="entry name" value="TPR"/>
    <property type="match status" value="4"/>
</dbReference>
<dbReference type="Pfam" id="PF13181">
    <property type="entry name" value="TPR_8"/>
    <property type="match status" value="1"/>
</dbReference>
<accession>A0A947GK12</accession>
<evidence type="ECO:0000256" key="3">
    <source>
        <dbReference type="PROSITE-ProRule" id="PRU00339"/>
    </source>
</evidence>
<dbReference type="PROSITE" id="PS50005">
    <property type="entry name" value="TPR"/>
    <property type="match status" value="2"/>
</dbReference>
<dbReference type="InterPro" id="IPR019734">
    <property type="entry name" value="TPR_rpt"/>
</dbReference>
<comment type="caution">
    <text evidence="5">The sequence shown here is derived from an EMBL/GenBank/DDBJ whole genome shotgun (WGS) entry which is preliminary data.</text>
</comment>
<gene>
    <name evidence="5" type="ORF">IXB50_16215</name>
</gene>
<feature type="repeat" description="TPR" evidence="3">
    <location>
        <begin position="77"/>
        <end position="110"/>
    </location>
</feature>
<name>A0A947GK12_9CYAN</name>
<dbReference type="AlphaFoldDB" id="A0A947GK12"/>
<evidence type="ECO:0000313" key="5">
    <source>
        <dbReference type="EMBL" id="MBT9316974.1"/>
    </source>
</evidence>
<dbReference type="Pfam" id="PF13371">
    <property type="entry name" value="TPR_9"/>
    <property type="match status" value="1"/>
</dbReference>
<evidence type="ECO:0000313" key="6">
    <source>
        <dbReference type="Proteomes" id="UP000717364"/>
    </source>
</evidence>
<feature type="region of interest" description="Disordered" evidence="4">
    <location>
        <begin position="15"/>
        <end position="35"/>
    </location>
</feature>
<organism evidence="5 6">
    <name type="scientific">Leptothoe spongobia TAU-MAC 1115</name>
    <dbReference type="NCBI Taxonomy" id="1967444"/>
    <lineage>
        <taxon>Bacteria</taxon>
        <taxon>Bacillati</taxon>
        <taxon>Cyanobacteriota</taxon>
        <taxon>Cyanophyceae</taxon>
        <taxon>Nodosilineales</taxon>
        <taxon>Cymatolegaceae</taxon>
        <taxon>Leptothoe</taxon>
        <taxon>Leptothoe spongobia</taxon>
    </lineage>
</organism>
<feature type="compositionally biased region" description="Basic residues" evidence="4">
    <location>
        <begin position="20"/>
        <end position="29"/>
    </location>
</feature>
<evidence type="ECO:0000256" key="1">
    <source>
        <dbReference type="ARBA" id="ARBA00022737"/>
    </source>
</evidence>
<feature type="repeat" description="TPR" evidence="3">
    <location>
        <begin position="146"/>
        <end position="179"/>
    </location>
</feature>
<sequence>MDLIVCDESVRMFPPFNQNSHRRQSRRKSSVITDVVTSTSETPDQLVDAGLALAKQQIHREAIGYFDRALALSANHPRALKNRALTYVHLGQTREALVDLDRLIDLDPQNLWAYANRAIIFRDLGHYGNAVGDFGHLIKHDRPKRWQWLISRGTTLKLMGHYDEALQDFNLSLKLKPNNSWAISARDEMMLQSRHYS</sequence>
<protein>
    <submittedName>
        <fullName evidence="5">Tetratricopeptide repeat protein</fullName>
    </submittedName>
</protein>
<dbReference type="PANTHER" id="PTHR44858">
    <property type="entry name" value="TETRATRICOPEPTIDE REPEAT PROTEIN 6"/>
    <property type="match status" value="1"/>
</dbReference>
<reference evidence="5" key="1">
    <citation type="submission" date="2020-11" db="EMBL/GenBank/DDBJ databases">
        <authorList>
            <person name="Konstantinou D."/>
            <person name="Gkelis S."/>
            <person name="Popin R."/>
            <person name="Fewer D."/>
            <person name="Sivonen K."/>
        </authorList>
    </citation>
    <scope>NUCLEOTIDE SEQUENCE</scope>
    <source>
        <strain evidence="5">TAU-MAC 1115</strain>
    </source>
</reference>
<dbReference type="GO" id="GO:0046813">
    <property type="term" value="P:receptor-mediated virion attachment to host cell"/>
    <property type="evidence" value="ECO:0007669"/>
    <property type="project" value="TreeGrafter"/>
</dbReference>
<dbReference type="Gene3D" id="1.25.40.10">
    <property type="entry name" value="Tetratricopeptide repeat domain"/>
    <property type="match status" value="2"/>
</dbReference>
<dbReference type="InterPro" id="IPR050498">
    <property type="entry name" value="Ycf3"/>
</dbReference>
<keyword evidence="6" id="KW-1185">Reference proteome</keyword>
<dbReference type="InterPro" id="IPR011990">
    <property type="entry name" value="TPR-like_helical_dom_sf"/>
</dbReference>
<keyword evidence="2 3" id="KW-0802">TPR repeat</keyword>
<dbReference type="SUPFAM" id="SSF48452">
    <property type="entry name" value="TPR-like"/>
    <property type="match status" value="1"/>
</dbReference>
<dbReference type="PANTHER" id="PTHR44858:SF1">
    <property type="entry name" value="UDP-N-ACETYLGLUCOSAMINE--PEPTIDE N-ACETYLGLUCOSAMINYLTRANSFERASE SPINDLY-RELATED"/>
    <property type="match status" value="1"/>
</dbReference>
<dbReference type="Proteomes" id="UP000717364">
    <property type="component" value="Unassembled WGS sequence"/>
</dbReference>
<evidence type="ECO:0000256" key="2">
    <source>
        <dbReference type="ARBA" id="ARBA00022803"/>
    </source>
</evidence>
<reference evidence="5" key="2">
    <citation type="journal article" date="2021" name="Mar. Drugs">
        <title>Genome Reduction and Secondary Metabolism of the Marine Sponge-Associated Cyanobacterium Leptothoe.</title>
        <authorList>
            <person name="Konstantinou D."/>
            <person name="Popin R.V."/>
            <person name="Fewer D.P."/>
            <person name="Sivonen K."/>
            <person name="Gkelis S."/>
        </authorList>
    </citation>
    <scope>NUCLEOTIDE SEQUENCE</scope>
    <source>
        <strain evidence="5">TAU-MAC 1115</strain>
    </source>
</reference>
<proteinExistence type="predicted"/>
<dbReference type="RefSeq" id="WP_215610040.1">
    <property type="nucleotide sequence ID" value="NZ_JADOES010000036.1"/>
</dbReference>